<dbReference type="Proteomes" id="UP000635565">
    <property type="component" value="Unassembled WGS sequence"/>
</dbReference>
<feature type="compositionally biased region" description="Polar residues" evidence="1">
    <location>
        <begin position="196"/>
        <end position="209"/>
    </location>
</feature>
<feature type="compositionally biased region" description="Polar residues" evidence="1">
    <location>
        <begin position="245"/>
        <end position="256"/>
    </location>
</feature>
<evidence type="ECO:0000313" key="3">
    <source>
        <dbReference type="Proteomes" id="UP000635565"/>
    </source>
</evidence>
<sequence>MAVQRRLIVAVFNERDSAESAIKQLYNAGVASDRISYSGEGTGAARGSFIESIKNLFGGTHTHTPTDVMHDLSHMGLAEDEAQYYAQEYASGRTIVAVHPDEQSREVLLILQNSGGYHFHSPEGTGPAAQPRTETNVTNNVPGYAQVRKDEQTTGYDINQTIGERRAAEAGSSYDQGSSIPGGVTPADDKSKVSDTGRTYNQDVNQNINAPDYGGAQGGNIPSHPTENYGQSDTMRRGGTYERNVGQSDYSNQQGYNAPDYSRPQDSAGQTVAEDSSQQQPQDYTAPVRPAKSDRQDATNYTAGQPETSEQRSSAAPGYERPQDIYGQGGNKPGQPGNIEQRKGVPDYSEQVTPPEHPQGPAGPYSQGLGRAVNKPEDARELYDREQRENLNREDI</sequence>
<accession>A0ABQ3VJF9</accession>
<evidence type="ECO:0008006" key="4">
    <source>
        <dbReference type="Google" id="ProtNLM"/>
    </source>
</evidence>
<feature type="region of interest" description="Disordered" evidence="1">
    <location>
        <begin position="118"/>
        <end position="396"/>
    </location>
</feature>
<dbReference type="RefSeq" id="WP_201363676.1">
    <property type="nucleotide sequence ID" value="NZ_BNJJ01000011.1"/>
</dbReference>
<feature type="compositionally biased region" description="Polar residues" evidence="1">
    <location>
        <begin position="153"/>
        <end position="162"/>
    </location>
</feature>
<evidence type="ECO:0000313" key="2">
    <source>
        <dbReference type="EMBL" id="GHO86047.1"/>
    </source>
</evidence>
<gene>
    <name evidence="2" type="ORF">KSZ_40530</name>
</gene>
<feature type="compositionally biased region" description="Polar residues" evidence="1">
    <location>
        <begin position="223"/>
        <end position="233"/>
    </location>
</feature>
<dbReference type="EMBL" id="BNJJ01000011">
    <property type="protein sequence ID" value="GHO86047.1"/>
    <property type="molecule type" value="Genomic_DNA"/>
</dbReference>
<proteinExistence type="predicted"/>
<keyword evidence="3" id="KW-1185">Reference proteome</keyword>
<feature type="compositionally biased region" description="Basic and acidic residues" evidence="1">
    <location>
        <begin position="374"/>
        <end position="396"/>
    </location>
</feature>
<feature type="compositionally biased region" description="Polar residues" evidence="1">
    <location>
        <begin position="298"/>
        <end position="314"/>
    </location>
</feature>
<feature type="compositionally biased region" description="Polar residues" evidence="1">
    <location>
        <begin position="132"/>
        <end position="141"/>
    </location>
</feature>
<reference evidence="2 3" key="1">
    <citation type="journal article" date="2021" name="Int. J. Syst. Evol. Microbiol.">
        <title>Reticulibacter mediterranei gen. nov., sp. nov., within the new family Reticulibacteraceae fam. nov., and Ktedonospora formicarum gen. nov., sp. nov., Ktedonobacter robiniae sp. nov., Dictyobacter formicarum sp. nov. and Dictyobacter arantiisoli sp. nov., belonging to the class Ktedonobacteria.</title>
        <authorList>
            <person name="Yabe S."/>
            <person name="Zheng Y."/>
            <person name="Wang C.M."/>
            <person name="Sakai Y."/>
            <person name="Abe K."/>
            <person name="Yokota A."/>
            <person name="Donadio S."/>
            <person name="Cavaletti L."/>
            <person name="Monciardini P."/>
        </authorList>
    </citation>
    <scope>NUCLEOTIDE SEQUENCE [LARGE SCALE GENOMIC DNA]</scope>
    <source>
        <strain evidence="2 3">SOSP1-9</strain>
    </source>
</reference>
<organism evidence="2 3">
    <name type="scientific">Dictyobacter formicarum</name>
    <dbReference type="NCBI Taxonomy" id="2778368"/>
    <lineage>
        <taxon>Bacteria</taxon>
        <taxon>Bacillati</taxon>
        <taxon>Chloroflexota</taxon>
        <taxon>Ktedonobacteria</taxon>
        <taxon>Ktedonobacterales</taxon>
        <taxon>Dictyobacteraceae</taxon>
        <taxon>Dictyobacter</taxon>
    </lineage>
</organism>
<feature type="compositionally biased region" description="Polar residues" evidence="1">
    <location>
        <begin position="264"/>
        <end position="283"/>
    </location>
</feature>
<evidence type="ECO:0000256" key="1">
    <source>
        <dbReference type="SAM" id="MobiDB-lite"/>
    </source>
</evidence>
<name>A0ABQ3VJF9_9CHLR</name>
<protein>
    <recommendedName>
        <fullName evidence="4">General stress protein 17M-like domain-containing protein</fullName>
    </recommendedName>
</protein>
<comment type="caution">
    <text evidence="2">The sequence shown here is derived from an EMBL/GenBank/DDBJ whole genome shotgun (WGS) entry which is preliminary data.</text>
</comment>